<dbReference type="InParanoid" id="G0QLQ4"/>
<evidence type="ECO:0000313" key="3">
    <source>
        <dbReference type="Proteomes" id="UP000008983"/>
    </source>
</evidence>
<dbReference type="AlphaFoldDB" id="G0QLQ4"/>
<organism evidence="2 3">
    <name type="scientific">Ichthyophthirius multifiliis</name>
    <name type="common">White spot disease agent</name>
    <name type="synonym">Ich</name>
    <dbReference type="NCBI Taxonomy" id="5932"/>
    <lineage>
        <taxon>Eukaryota</taxon>
        <taxon>Sar</taxon>
        <taxon>Alveolata</taxon>
        <taxon>Ciliophora</taxon>
        <taxon>Intramacronucleata</taxon>
        <taxon>Oligohymenophorea</taxon>
        <taxon>Hymenostomatida</taxon>
        <taxon>Ophryoglenina</taxon>
        <taxon>Ichthyophthirius</taxon>
    </lineage>
</organism>
<dbReference type="GeneID" id="14910038"/>
<name>G0QLQ4_ICHMU</name>
<dbReference type="RefSeq" id="XP_004039074.1">
    <property type="nucleotide sequence ID" value="XM_004039026.1"/>
</dbReference>
<dbReference type="EMBL" id="GL983295">
    <property type="protein sequence ID" value="EGR33850.1"/>
    <property type="molecule type" value="Genomic_DNA"/>
</dbReference>
<proteinExistence type="predicted"/>
<keyword evidence="3" id="KW-1185">Reference proteome</keyword>
<gene>
    <name evidence="2" type="ORF">IMG5_034820</name>
</gene>
<feature type="transmembrane region" description="Helical" evidence="1">
    <location>
        <begin position="66"/>
        <end position="83"/>
    </location>
</feature>
<keyword evidence="1" id="KW-0472">Membrane</keyword>
<reference evidence="2 3" key="1">
    <citation type="submission" date="2011-07" db="EMBL/GenBank/DDBJ databases">
        <authorList>
            <person name="Coyne R."/>
            <person name="Brami D."/>
            <person name="Johnson J."/>
            <person name="Hostetler J."/>
            <person name="Hannick L."/>
            <person name="Clark T."/>
            <person name="Cassidy-Hanley D."/>
            <person name="Inman J."/>
        </authorList>
    </citation>
    <scope>NUCLEOTIDE SEQUENCE [LARGE SCALE GENOMIC DNA]</scope>
    <source>
        <strain evidence="2 3">G5</strain>
    </source>
</reference>
<keyword evidence="1" id="KW-0812">Transmembrane</keyword>
<evidence type="ECO:0000256" key="1">
    <source>
        <dbReference type="SAM" id="Phobius"/>
    </source>
</evidence>
<sequence>MHVNQQVLKQVQIQLKHYAKQEMIKQIKQDNNLKFKQQQTQILYHENKQKTDTIVKELMKIMQIQIEIMIVIGYIMIKNILILEKNLLVKSKHQKQVKLVKNQILQFFQVYIPEHQVYILLMHILINNANIIQRIWLEYQKIYKINIAIIVLLVRLENKLGISVQELLLIIFMKKELNIHLRLKFLIKINKQIIFNQEKKHINNITNSILNLVLQMMIIIIICKKILFLFIYFFN</sequence>
<protein>
    <recommendedName>
        <fullName evidence="4">Transmembrane protein</fullName>
    </recommendedName>
</protein>
<evidence type="ECO:0000313" key="2">
    <source>
        <dbReference type="EMBL" id="EGR33850.1"/>
    </source>
</evidence>
<feature type="transmembrane region" description="Helical" evidence="1">
    <location>
        <begin position="209"/>
        <end position="234"/>
    </location>
</feature>
<evidence type="ECO:0008006" key="4">
    <source>
        <dbReference type="Google" id="ProtNLM"/>
    </source>
</evidence>
<accession>G0QLQ4</accession>
<dbReference type="Proteomes" id="UP000008983">
    <property type="component" value="Unassembled WGS sequence"/>
</dbReference>
<keyword evidence="1" id="KW-1133">Transmembrane helix</keyword>